<comment type="subunit">
    <text evidence="12">Monomer. Interacts with DnaB.</text>
</comment>
<keyword evidence="9" id="KW-0460">Magnesium</keyword>
<evidence type="ECO:0000256" key="14">
    <source>
        <dbReference type="PIRSR" id="PIRSR002811-1"/>
    </source>
</evidence>
<dbReference type="InterPro" id="IPR036977">
    <property type="entry name" value="DNA_primase_Znf_CHC2"/>
</dbReference>
<evidence type="ECO:0000313" key="16">
    <source>
        <dbReference type="EMBL" id="MUL27072.1"/>
    </source>
</evidence>
<keyword evidence="2 12" id="KW-0639">Primosome</keyword>
<feature type="zinc finger region" description="CHC2-type" evidence="12 14">
    <location>
        <begin position="44"/>
        <end position="68"/>
    </location>
</feature>
<evidence type="ECO:0000256" key="13">
    <source>
        <dbReference type="PIRNR" id="PIRNR002811"/>
    </source>
</evidence>
<evidence type="ECO:0000256" key="3">
    <source>
        <dbReference type="ARBA" id="ARBA00022679"/>
    </source>
</evidence>
<dbReference type="EC" id="2.7.7.101" evidence="12"/>
<gene>
    <name evidence="12" type="primary">dnaG</name>
    <name evidence="16" type="ORF">F0475_01750</name>
</gene>
<evidence type="ECO:0000313" key="17">
    <source>
        <dbReference type="Proteomes" id="UP000482295"/>
    </source>
</evidence>
<keyword evidence="5 12" id="KW-0235">DNA replication</keyword>
<dbReference type="InterPro" id="IPR050219">
    <property type="entry name" value="DnaG_primase"/>
</dbReference>
<dbReference type="PROSITE" id="PS50880">
    <property type="entry name" value="TOPRIM"/>
    <property type="match status" value="1"/>
</dbReference>
<organism evidence="16 17">
    <name type="scientific">Prevotella vespertina</name>
    <dbReference type="NCBI Taxonomy" id="2608404"/>
    <lineage>
        <taxon>Bacteria</taxon>
        <taxon>Pseudomonadati</taxon>
        <taxon>Bacteroidota</taxon>
        <taxon>Bacteroidia</taxon>
        <taxon>Bacteroidales</taxon>
        <taxon>Prevotellaceae</taxon>
        <taxon>Prevotella</taxon>
    </lineage>
</organism>
<dbReference type="Pfam" id="PF08275">
    <property type="entry name" value="DNAG_N"/>
    <property type="match status" value="1"/>
</dbReference>
<keyword evidence="11 12" id="KW-0804">Transcription</keyword>
<evidence type="ECO:0000256" key="1">
    <source>
        <dbReference type="ARBA" id="ARBA00022478"/>
    </source>
</evidence>
<dbReference type="Pfam" id="PF10410">
    <property type="entry name" value="DnaB_bind"/>
    <property type="match status" value="1"/>
</dbReference>
<dbReference type="SMART" id="SM00400">
    <property type="entry name" value="ZnF_CHCC"/>
    <property type="match status" value="1"/>
</dbReference>
<comment type="caution">
    <text evidence="16">The sequence shown here is derived from an EMBL/GenBank/DDBJ whole genome shotgun (WGS) entry which is preliminary data.</text>
</comment>
<evidence type="ECO:0000256" key="9">
    <source>
        <dbReference type="ARBA" id="ARBA00022842"/>
    </source>
</evidence>
<reference evidence="16 17" key="1">
    <citation type="submission" date="2019-09" db="EMBL/GenBank/DDBJ databases">
        <title>Prevotella A2879 sp. nov., isolated from an abscess of a patient.</title>
        <authorList>
            <person name="Buhl M."/>
            <person name="Oberhettinger P."/>
        </authorList>
    </citation>
    <scope>NUCLEOTIDE SEQUENCE [LARGE SCALE GENOMIC DNA]</scope>
    <source>
        <strain evidence="16 17">A2879</strain>
    </source>
</reference>
<dbReference type="InterPro" id="IPR002694">
    <property type="entry name" value="Znf_CHC2"/>
</dbReference>
<evidence type="ECO:0000256" key="5">
    <source>
        <dbReference type="ARBA" id="ARBA00022705"/>
    </source>
</evidence>
<evidence type="ECO:0000256" key="6">
    <source>
        <dbReference type="ARBA" id="ARBA00022723"/>
    </source>
</evidence>
<dbReference type="GO" id="GO:0003677">
    <property type="term" value="F:DNA binding"/>
    <property type="evidence" value="ECO:0007669"/>
    <property type="project" value="UniProtKB-KW"/>
</dbReference>
<dbReference type="GO" id="GO:0003899">
    <property type="term" value="F:DNA-directed RNA polymerase activity"/>
    <property type="evidence" value="ECO:0007669"/>
    <property type="project" value="UniProtKB-UniRule"/>
</dbReference>
<keyword evidence="3 12" id="KW-0808">Transferase</keyword>
<dbReference type="SMART" id="SM00493">
    <property type="entry name" value="TOPRIM"/>
    <property type="match status" value="1"/>
</dbReference>
<dbReference type="PIRSF" id="PIRSF002811">
    <property type="entry name" value="DnaG"/>
    <property type="match status" value="1"/>
</dbReference>
<dbReference type="Gene3D" id="3.90.580.10">
    <property type="entry name" value="Zinc finger, CHC2-type domain"/>
    <property type="match status" value="1"/>
</dbReference>
<evidence type="ECO:0000256" key="8">
    <source>
        <dbReference type="ARBA" id="ARBA00022833"/>
    </source>
</evidence>
<dbReference type="InterPro" id="IPR034151">
    <property type="entry name" value="TOPRIM_DnaG_bac"/>
</dbReference>
<name>A0A7C9LB56_9BACT</name>
<keyword evidence="4 12" id="KW-0548">Nucleotidyltransferase</keyword>
<dbReference type="PANTHER" id="PTHR30313:SF2">
    <property type="entry name" value="DNA PRIMASE"/>
    <property type="match status" value="1"/>
</dbReference>
<dbReference type="NCBIfam" id="TIGR01391">
    <property type="entry name" value="dnaG"/>
    <property type="match status" value="1"/>
</dbReference>
<dbReference type="GO" id="GO:0006269">
    <property type="term" value="P:DNA replication, synthesis of primer"/>
    <property type="evidence" value="ECO:0007669"/>
    <property type="project" value="UniProtKB-UniRule"/>
</dbReference>
<proteinExistence type="inferred from homology"/>
<dbReference type="AlphaFoldDB" id="A0A7C9LB56"/>
<protein>
    <recommendedName>
        <fullName evidence="12 13">DNA primase</fullName>
        <ecNumber evidence="12">2.7.7.101</ecNumber>
    </recommendedName>
</protein>
<dbReference type="Gene3D" id="3.90.980.10">
    <property type="entry name" value="DNA primase, catalytic core, N-terminal domain"/>
    <property type="match status" value="1"/>
</dbReference>
<comment type="similarity">
    <text evidence="12 13">Belongs to the DnaG primase family.</text>
</comment>
<keyword evidence="7 12" id="KW-0863">Zinc-finger</keyword>
<dbReference type="GO" id="GO:0008270">
    <property type="term" value="F:zinc ion binding"/>
    <property type="evidence" value="ECO:0007669"/>
    <property type="project" value="UniProtKB-UniRule"/>
</dbReference>
<comment type="catalytic activity">
    <reaction evidence="12">
        <text>ssDNA + n NTP = ssDNA/pppN(pN)n-1 hybrid + (n-1) diphosphate.</text>
        <dbReference type="EC" id="2.7.7.101"/>
    </reaction>
</comment>
<dbReference type="InterPro" id="IPR037068">
    <property type="entry name" value="DNA_primase_core_N_sf"/>
</dbReference>
<dbReference type="InterPro" id="IPR006171">
    <property type="entry name" value="TOPRIM_dom"/>
</dbReference>
<dbReference type="HAMAP" id="MF_00974">
    <property type="entry name" value="DNA_primase_DnaG"/>
    <property type="match status" value="1"/>
</dbReference>
<dbReference type="CDD" id="cd03364">
    <property type="entry name" value="TOPRIM_DnaG_primases"/>
    <property type="match status" value="1"/>
</dbReference>
<dbReference type="PANTHER" id="PTHR30313">
    <property type="entry name" value="DNA PRIMASE"/>
    <property type="match status" value="1"/>
</dbReference>
<comment type="function">
    <text evidence="12 13">RNA polymerase that catalyzes the synthesis of short RNA molecules used as primers for DNA polymerase during DNA replication.</text>
</comment>
<dbReference type="InterPro" id="IPR019475">
    <property type="entry name" value="DNA_primase_DnaB-bd"/>
</dbReference>
<evidence type="ECO:0000256" key="4">
    <source>
        <dbReference type="ARBA" id="ARBA00022695"/>
    </source>
</evidence>
<dbReference type="GO" id="GO:0000428">
    <property type="term" value="C:DNA-directed RNA polymerase complex"/>
    <property type="evidence" value="ECO:0007669"/>
    <property type="project" value="UniProtKB-KW"/>
</dbReference>
<dbReference type="EMBL" id="VVIQ01000002">
    <property type="protein sequence ID" value="MUL27072.1"/>
    <property type="molecule type" value="Genomic_DNA"/>
</dbReference>
<dbReference type="InterPro" id="IPR006295">
    <property type="entry name" value="DNA_primase_DnaG"/>
</dbReference>
<keyword evidence="8 12" id="KW-0862">Zinc</keyword>
<dbReference type="SUPFAM" id="SSF56731">
    <property type="entry name" value="DNA primase core"/>
    <property type="match status" value="1"/>
</dbReference>
<evidence type="ECO:0000256" key="12">
    <source>
        <dbReference type="HAMAP-Rule" id="MF_00974"/>
    </source>
</evidence>
<dbReference type="Pfam" id="PF13155">
    <property type="entry name" value="Toprim_2"/>
    <property type="match status" value="1"/>
</dbReference>
<dbReference type="Proteomes" id="UP000482295">
    <property type="component" value="Unassembled WGS sequence"/>
</dbReference>
<keyword evidence="6 12" id="KW-0479">Metal-binding</keyword>
<feature type="domain" description="Toprim" evidence="15">
    <location>
        <begin position="269"/>
        <end position="350"/>
    </location>
</feature>
<comment type="domain">
    <text evidence="12">Contains an N-terminal zinc-binding domain, a central core domain that contains the primase activity, and a C-terminal DnaB-binding domain.</text>
</comment>
<sequence>MYYLCKIMIDRPTVDRIMDATNIVEVVSDFVSLRKAGTSFKGLCPFHDDRTPSFSVSPVKGVYKCFACGAAGNAVKFIMEHEQMTYVEALKWLANKYHIEVHERELSQEEKQQESERESMFLVNEWAAKYFENILHHDVDGTAIGLQYFRSRGFRDDIIRKFHLGFCLSGRTAFAEAALKAGYKREFLVKTGLCFERENGDLIDRFNGRVMFPWVSVSGKITAFGGRLLDERTKGVAQKYVNSPDSIIYHKERELYGIFQSKKAIAKHDLVYMVEGYTDVLSMHQSGIENVVANSGTALSVYQIRMLHRFTSNIVLLYDGDAAGQHAALRGTDMLLAERMNVKVLLLPDGQDPDEFARTHSAEAFRQYVEENQTDFIVFKINLLLNGVTDPIKRSEAISSIVQSISVIKDPILRDTYIRECSNRTGVAERTLMEQMNRNIHQYREQQTREQQFQKEAALREGQGVEQPAASTILQVSKVERIIMQTLVKDGDKVILRDIKDESTGQLLNITVAQYIAYTLMENGLSLTNPLYIKMLQEAVDHSADPQFKSEEYFTQHADIDIANEAVRLSVDRFQLSESLKVKETEHSLRDRVLHIMTDYLLDYYDSHLKELVARMKQTKDTDEMMSMLKEINAMQNKRNILAKRLGSDILI</sequence>
<keyword evidence="1 12" id="KW-0240">DNA-directed RNA polymerase</keyword>
<comment type="cofactor">
    <cofactor evidence="12 13 14">
        <name>Zn(2+)</name>
        <dbReference type="ChEBI" id="CHEBI:29105"/>
    </cofactor>
    <text evidence="12 13 14">Binds 1 zinc ion per monomer.</text>
</comment>
<evidence type="ECO:0000256" key="2">
    <source>
        <dbReference type="ARBA" id="ARBA00022515"/>
    </source>
</evidence>
<evidence type="ECO:0000256" key="10">
    <source>
        <dbReference type="ARBA" id="ARBA00023125"/>
    </source>
</evidence>
<evidence type="ECO:0000256" key="11">
    <source>
        <dbReference type="ARBA" id="ARBA00023163"/>
    </source>
</evidence>
<keyword evidence="17" id="KW-1185">Reference proteome</keyword>
<dbReference type="SUPFAM" id="SSF57783">
    <property type="entry name" value="Zinc beta-ribbon"/>
    <property type="match status" value="1"/>
</dbReference>
<dbReference type="Gene3D" id="3.40.1360.10">
    <property type="match status" value="1"/>
</dbReference>
<dbReference type="InterPro" id="IPR030846">
    <property type="entry name" value="DnaG_bac"/>
</dbReference>
<dbReference type="Pfam" id="PF01807">
    <property type="entry name" value="Zn_ribbon_DnaG"/>
    <property type="match status" value="1"/>
</dbReference>
<dbReference type="GO" id="GO:1990077">
    <property type="term" value="C:primosome complex"/>
    <property type="evidence" value="ECO:0007669"/>
    <property type="project" value="UniProtKB-KW"/>
</dbReference>
<dbReference type="FunFam" id="3.90.580.10:FF:000001">
    <property type="entry name" value="DNA primase"/>
    <property type="match status" value="1"/>
</dbReference>
<accession>A0A7C9LB56</accession>
<evidence type="ECO:0000259" key="15">
    <source>
        <dbReference type="PROSITE" id="PS50880"/>
    </source>
</evidence>
<dbReference type="GO" id="GO:0005737">
    <property type="term" value="C:cytoplasm"/>
    <property type="evidence" value="ECO:0007669"/>
    <property type="project" value="TreeGrafter"/>
</dbReference>
<dbReference type="InterPro" id="IPR013264">
    <property type="entry name" value="DNAG_N"/>
</dbReference>
<evidence type="ECO:0000256" key="7">
    <source>
        <dbReference type="ARBA" id="ARBA00022771"/>
    </source>
</evidence>
<keyword evidence="10 12" id="KW-0238">DNA-binding</keyword>